<reference evidence="2 3" key="1">
    <citation type="journal article" date="2016" name="Microbes Environ.">
        <title>Phylogenetically diverse aerobic anoxygenic phototrophic bacteria isolated from epilithic biofilms in Tama river, Japan.</title>
        <authorList>
            <person name="Hirose S."/>
            <person name="Matsuura K."/>
            <person name="Haruta S."/>
        </authorList>
    </citation>
    <scope>NUCLEOTIDE SEQUENCE [LARGE SCALE GENOMIC DNA]</scope>
    <source>
        <strain evidence="2 3">S08</strain>
    </source>
</reference>
<dbReference type="EMBL" id="AP025637">
    <property type="protein sequence ID" value="BDG71166.1"/>
    <property type="molecule type" value="Genomic_DNA"/>
</dbReference>
<dbReference type="Proteomes" id="UP000831327">
    <property type="component" value="Chromosome"/>
</dbReference>
<dbReference type="RefSeq" id="WP_244458455.1">
    <property type="nucleotide sequence ID" value="NZ_AP025637.1"/>
</dbReference>
<evidence type="ECO:0000259" key="1">
    <source>
        <dbReference type="Pfam" id="PF07883"/>
    </source>
</evidence>
<evidence type="ECO:0000313" key="2">
    <source>
        <dbReference type="EMBL" id="BDG71166.1"/>
    </source>
</evidence>
<dbReference type="InterPro" id="IPR013096">
    <property type="entry name" value="Cupin_2"/>
</dbReference>
<dbReference type="SUPFAM" id="SSF51182">
    <property type="entry name" value="RmlC-like cupins"/>
    <property type="match status" value="1"/>
</dbReference>
<dbReference type="InterPro" id="IPR014710">
    <property type="entry name" value="RmlC-like_jellyroll"/>
</dbReference>
<evidence type="ECO:0000313" key="3">
    <source>
        <dbReference type="Proteomes" id="UP000831327"/>
    </source>
</evidence>
<name>A0ABN6NYS7_9PROT</name>
<organism evidence="2 3">
    <name type="scientific">Roseomonas fluvialis</name>
    <dbReference type="NCBI Taxonomy" id="1750527"/>
    <lineage>
        <taxon>Bacteria</taxon>
        <taxon>Pseudomonadati</taxon>
        <taxon>Pseudomonadota</taxon>
        <taxon>Alphaproteobacteria</taxon>
        <taxon>Acetobacterales</taxon>
        <taxon>Roseomonadaceae</taxon>
        <taxon>Roseomonas</taxon>
    </lineage>
</organism>
<accession>A0ABN6NYS7</accession>
<dbReference type="Pfam" id="PF07883">
    <property type="entry name" value="Cupin_2"/>
    <property type="match status" value="1"/>
</dbReference>
<proteinExistence type="predicted"/>
<dbReference type="CDD" id="cd02208">
    <property type="entry name" value="cupin_RmlC-like"/>
    <property type="match status" value="1"/>
</dbReference>
<gene>
    <name evidence="2" type="ORF">Rmf_10950</name>
</gene>
<feature type="domain" description="Cupin type-2" evidence="1">
    <location>
        <begin position="21"/>
        <end position="88"/>
    </location>
</feature>
<protein>
    <recommendedName>
        <fullName evidence="1">Cupin type-2 domain-containing protein</fullName>
    </recommendedName>
</protein>
<dbReference type="Gene3D" id="2.60.120.10">
    <property type="entry name" value="Jelly Rolls"/>
    <property type="match status" value="1"/>
</dbReference>
<dbReference type="InterPro" id="IPR011051">
    <property type="entry name" value="RmlC_Cupin_sf"/>
</dbReference>
<sequence>MSYPLEKRELIAEAPGLRMQILTLAAGQEVPWHWHSEVTDTFLCMDGPMVIETRAPTETVELDPGQMYAVPSKRAHRVTGKDGGRCRFAILQGVGTYDFKPVGA</sequence>
<keyword evidence="3" id="KW-1185">Reference proteome</keyword>